<name>A0A9X2G4W0_9MICO</name>
<dbReference type="GO" id="GO:0016020">
    <property type="term" value="C:membrane"/>
    <property type="evidence" value="ECO:0007669"/>
    <property type="project" value="InterPro"/>
</dbReference>
<dbReference type="SUPFAM" id="SSF55874">
    <property type="entry name" value="ATPase domain of HSP90 chaperone/DNA topoisomerase II/histidine kinase"/>
    <property type="match status" value="1"/>
</dbReference>
<evidence type="ECO:0000256" key="9">
    <source>
        <dbReference type="SAM" id="MobiDB-lite"/>
    </source>
</evidence>
<evidence type="ECO:0000256" key="4">
    <source>
        <dbReference type="ARBA" id="ARBA00022679"/>
    </source>
</evidence>
<sequence>MLGTIRPARDDPAAPGPFDRLRPRVLVALAAALFSTTGSVFAARNQGWTDEPGLVGLLLLLVAPAALVLLLPRRPALATTAAVAATLAFLLLRFPWGPVFIGPVAVLVGVMLSGPVRRARLVAWSGAALLAGGGAAVAVLVAPHAEQYLRDHPAAWVKDWGPPGPGFHGPGWADDGAWFLSPGSLIAGVAWLAVAMLVASAARDRVSRRLAAQAAARETAAERERTAVTSERLRIARELHDVLAHSLSAINVQAGVGLHLLEKHPGQAREALTNIRDTSREALTEVRTVLGIVRDGTPAAPDAGGPRPGWDAAAPLTPTWDRTALDRLVEQARADGLVVTADVAPDLDDLPDHVAGVVHRVVQESLTNVRRHAPSARRVTLRVARADALEVVVTDDGPGPAAPSAPGYGLVGMRERVEGAGGTLDVGPRPDGTGWQVRALLPAPRGGTRPPSGPSPDPADSPDTTETPGGAA</sequence>
<evidence type="ECO:0000256" key="10">
    <source>
        <dbReference type="SAM" id="Phobius"/>
    </source>
</evidence>
<dbReference type="Gene3D" id="3.30.565.10">
    <property type="entry name" value="Histidine kinase-like ATPase, C-terminal domain"/>
    <property type="match status" value="1"/>
</dbReference>
<evidence type="ECO:0000256" key="2">
    <source>
        <dbReference type="ARBA" id="ARBA00012438"/>
    </source>
</evidence>
<evidence type="ECO:0000256" key="6">
    <source>
        <dbReference type="ARBA" id="ARBA00022777"/>
    </source>
</evidence>
<evidence type="ECO:0000256" key="8">
    <source>
        <dbReference type="ARBA" id="ARBA00023012"/>
    </source>
</evidence>
<evidence type="ECO:0000256" key="5">
    <source>
        <dbReference type="ARBA" id="ARBA00022741"/>
    </source>
</evidence>
<gene>
    <name evidence="12" type="ORF">APR03_000665</name>
</gene>
<keyword evidence="5" id="KW-0547">Nucleotide-binding</keyword>
<comment type="catalytic activity">
    <reaction evidence="1">
        <text>ATP + protein L-histidine = ADP + protein N-phospho-L-histidine.</text>
        <dbReference type="EC" id="2.7.13.3"/>
    </reaction>
</comment>
<dbReference type="GO" id="GO:0046983">
    <property type="term" value="F:protein dimerization activity"/>
    <property type="evidence" value="ECO:0007669"/>
    <property type="project" value="InterPro"/>
</dbReference>
<dbReference type="EC" id="2.7.13.3" evidence="2"/>
<dbReference type="InterPro" id="IPR036890">
    <property type="entry name" value="HATPase_C_sf"/>
</dbReference>
<dbReference type="Pfam" id="PF07730">
    <property type="entry name" value="HisKA_3"/>
    <property type="match status" value="1"/>
</dbReference>
<dbReference type="InterPro" id="IPR011712">
    <property type="entry name" value="Sig_transdc_His_kin_sub3_dim/P"/>
</dbReference>
<dbReference type="GO" id="GO:0000155">
    <property type="term" value="F:phosphorelay sensor kinase activity"/>
    <property type="evidence" value="ECO:0007669"/>
    <property type="project" value="InterPro"/>
</dbReference>
<dbReference type="Pfam" id="PF02518">
    <property type="entry name" value="HATPase_c"/>
    <property type="match status" value="1"/>
</dbReference>
<keyword evidence="10" id="KW-0472">Membrane</keyword>
<evidence type="ECO:0000313" key="12">
    <source>
        <dbReference type="EMBL" id="MCP2263334.1"/>
    </source>
</evidence>
<dbReference type="EMBL" id="JAMTCS010000002">
    <property type="protein sequence ID" value="MCP2263334.1"/>
    <property type="molecule type" value="Genomic_DNA"/>
</dbReference>
<organism evidence="12 13">
    <name type="scientific">Promicromonospora thailandica</name>
    <dbReference type="NCBI Taxonomy" id="765201"/>
    <lineage>
        <taxon>Bacteria</taxon>
        <taxon>Bacillati</taxon>
        <taxon>Actinomycetota</taxon>
        <taxon>Actinomycetes</taxon>
        <taxon>Micrococcales</taxon>
        <taxon>Promicromonosporaceae</taxon>
        <taxon>Promicromonospora</taxon>
    </lineage>
</organism>
<keyword evidence="7" id="KW-0067">ATP-binding</keyword>
<feature type="transmembrane region" description="Helical" evidence="10">
    <location>
        <begin position="52"/>
        <end position="71"/>
    </location>
</feature>
<feature type="transmembrane region" description="Helical" evidence="10">
    <location>
        <begin position="98"/>
        <end position="114"/>
    </location>
</feature>
<keyword evidence="13" id="KW-1185">Reference proteome</keyword>
<feature type="transmembrane region" description="Helical" evidence="10">
    <location>
        <begin position="177"/>
        <end position="199"/>
    </location>
</feature>
<evidence type="ECO:0000259" key="11">
    <source>
        <dbReference type="SMART" id="SM00387"/>
    </source>
</evidence>
<comment type="caution">
    <text evidence="12">The sequence shown here is derived from an EMBL/GenBank/DDBJ whole genome shotgun (WGS) entry which is preliminary data.</text>
</comment>
<protein>
    <recommendedName>
        <fullName evidence="2">histidine kinase</fullName>
        <ecNumber evidence="2">2.7.13.3</ecNumber>
    </recommendedName>
</protein>
<accession>A0A9X2G4W0</accession>
<feature type="transmembrane region" description="Helical" evidence="10">
    <location>
        <begin position="121"/>
        <end position="142"/>
    </location>
</feature>
<keyword evidence="6 12" id="KW-0418">Kinase</keyword>
<dbReference type="GO" id="GO:0005524">
    <property type="term" value="F:ATP binding"/>
    <property type="evidence" value="ECO:0007669"/>
    <property type="project" value="UniProtKB-KW"/>
</dbReference>
<evidence type="ECO:0000313" key="13">
    <source>
        <dbReference type="Proteomes" id="UP001139493"/>
    </source>
</evidence>
<feature type="region of interest" description="Disordered" evidence="9">
    <location>
        <begin position="420"/>
        <end position="472"/>
    </location>
</feature>
<proteinExistence type="predicted"/>
<keyword evidence="8" id="KW-0902">Two-component regulatory system</keyword>
<dbReference type="CDD" id="cd16917">
    <property type="entry name" value="HATPase_UhpB-NarQ-NarX-like"/>
    <property type="match status" value="1"/>
</dbReference>
<reference evidence="12" key="1">
    <citation type="submission" date="2022-06" db="EMBL/GenBank/DDBJ databases">
        <title>Genomic Encyclopedia of Archaeal and Bacterial Type Strains, Phase II (KMG-II): from individual species to whole genera.</title>
        <authorList>
            <person name="Goeker M."/>
        </authorList>
    </citation>
    <scope>NUCLEOTIDE SEQUENCE</scope>
    <source>
        <strain evidence="12">DSM 26652</strain>
    </source>
</reference>
<keyword evidence="3" id="KW-0597">Phosphoprotein</keyword>
<evidence type="ECO:0000256" key="7">
    <source>
        <dbReference type="ARBA" id="ARBA00022840"/>
    </source>
</evidence>
<dbReference type="Gene3D" id="1.20.5.1930">
    <property type="match status" value="1"/>
</dbReference>
<dbReference type="PANTHER" id="PTHR24421">
    <property type="entry name" value="NITRATE/NITRITE SENSOR PROTEIN NARX-RELATED"/>
    <property type="match status" value="1"/>
</dbReference>
<keyword evidence="10" id="KW-1133">Transmembrane helix</keyword>
<dbReference type="Proteomes" id="UP001139493">
    <property type="component" value="Unassembled WGS sequence"/>
</dbReference>
<dbReference type="PANTHER" id="PTHR24421:SF10">
    <property type="entry name" value="NITRATE_NITRITE SENSOR PROTEIN NARQ"/>
    <property type="match status" value="1"/>
</dbReference>
<feature type="transmembrane region" description="Helical" evidence="10">
    <location>
        <begin position="76"/>
        <end position="92"/>
    </location>
</feature>
<dbReference type="InterPro" id="IPR003594">
    <property type="entry name" value="HATPase_dom"/>
</dbReference>
<keyword evidence="10" id="KW-0812">Transmembrane</keyword>
<dbReference type="RefSeq" id="WP_253832803.1">
    <property type="nucleotide sequence ID" value="NZ_JAMTCS010000002.1"/>
</dbReference>
<dbReference type="InterPro" id="IPR050482">
    <property type="entry name" value="Sensor_HK_TwoCompSys"/>
</dbReference>
<evidence type="ECO:0000256" key="1">
    <source>
        <dbReference type="ARBA" id="ARBA00000085"/>
    </source>
</evidence>
<keyword evidence="4" id="KW-0808">Transferase</keyword>
<dbReference type="AlphaFoldDB" id="A0A9X2G4W0"/>
<feature type="domain" description="Histidine kinase/HSP90-like ATPase" evidence="11">
    <location>
        <begin position="353"/>
        <end position="445"/>
    </location>
</feature>
<dbReference type="SMART" id="SM00387">
    <property type="entry name" value="HATPase_c"/>
    <property type="match status" value="1"/>
</dbReference>
<evidence type="ECO:0000256" key="3">
    <source>
        <dbReference type="ARBA" id="ARBA00022553"/>
    </source>
</evidence>